<dbReference type="GeneID" id="63917741"/>
<dbReference type="HOGENOM" id="CLU_086117_0_0_1"/>
<dbReference type="AlphaFoldDB" id="A0A074WPT3"/>
<organism evidence="1 2">
    <name type="scientific">Aureobasidium melanogenum (strain CBS 110374)</name>
    <name type="common">Aureobasidium pullulans var. melanogenum</name>
    <dbReference type="NCBI Taxonomy" id="1043003"/>
    <lineage>
        <taxon>Eukaryota</taxon>
        <taxon>Fungi</taxon>
        <taxon>Dikarya</taxon>
        <taxon>Ascomycota</taxon>
        <taxon>Pezizomycotina</taxon>
        <taxon>Dothideomycetes</taxon>
        <taxon>Dothideomycetidae</taxon>
        <taxon>Dothideales</taxon>
        <taxon>Saccotheciaceae</taxon>
        <taxon>Aureobasidium</taxon>
    </lineage>
</organism>
<accession>A0A074WPT3</accession>
<dbReference type="RefSeq" id="XP_040881509.1">
    <property type="nucleotide sequence ID" value="XM_041024368.1"/>
</dbReference>
<keyword evidence="2" id="KW-1185">Reference proteome</keyword>
<evidence type="ECO:0000313" key="2">
    <source>
        <dbReference type="Proteomes" id="UP000030672"/>
    </source>
</evidence>
<evidence type="ECO:0008006" key="3">
    <source>
        <dbReference type="Google" id="ProtNLM"/>
    </source>
</evidence>
<protein>
    <recommendedName>
        <fullName evidence="3">F-box domain-containing protein</fullName>
    </recommendedName>
</protein>
<name>A0A074WPT3_AURM1</name>
<evidence type="ECO:0000313" key="1">
    <source>
        <dbReference type="EMBL" id="KEQ64486.1"/>
    </source>
</evidence>
<dbReference type="Proteomes" id="UP000030672">
    <property type="component" value="Unassembled WGS sequence"/>
</dbReference>
<sequence length="222" mass="25020">MISTTDHETLPKVLQLPLELRQQIYSYLCPPSPISNPIPTVGITSVSHRPPPLPLLLSCHAISADITSYFFNIASWKLIASHAFNFYRIDPTLSNLASSRLLKKIQKVELVFWFDGSLLKSYPSLKTTTYCQEIKKRATRACEILATAPEFRILQISWVDSTTQEAIEDKREVLDALKILDDKVRFEVGVLEWSGAQAEPDRGDFERKVKGLIHVAHPVSAC</sequence>
<proteinExistence type="predicted"/>
<reference evidence="1 2" key="1">
    <citation type="journal article" date="2014" name="BMC Genomics">
        <title>Genome sequencing of four Aureobasidium pullulans varieties: biotechnological potential, stress tolerance, and description of new species.</title>
        <authorList>
            <person name="Gostin Ar C."/>
            <person name="Ohm R.A."/>
            <person name="Kogej T."/>
            <person name="Sonjak S."/>
            <person name="Turk M."/>
            <person name="Zajc J."/>
            <person name="Zalar P."/>
            <person name="Grube M."/>
            <person name="Sun H."/>
            <person name="Han J."/>
            <person name="Sharma A."/>
            <person name="Chiniquy J."/>
            <person name="Ngan C.Y."/>
            <person name="Lipzen A."/>
            <person name="Barry K."/>
            <person name="Grigoriev I.V."/>
            <person name="Gunde-Cimerman N."/>
        </authorList>
    </citation>
    <scope>NUCLEOTIDE SEQUENCE [LARGE SCALE GENOMIC DNA]</scope>
    <source>
        <strain evidence="1 2">CBS 110374</strain>
    </source>
</reference>
<dbReference type="EMBL" id="KL584828">
    <property type="protein sequence ID" value="KEQ64486.1"/>
    <property type="molecule type" value="Genomic_DNA"/>
</dbReference>
<dbReference type="STRING" id="1043003.A0A074WPT3"/>
<gene>
    <name evidence="1" type="ORF">M437DRAFT_64142</name>
</gene>